<keyword evidence="7" id="KW-1185">Reference proteome</keyword>
<comment type="subcellular location">
    <subcellularLocation>
        <location evidence="4">Membrane</location>
        <topology evidence="4">Multi-pass membrane protein</topology>
    </subcellularLocation>
</comment>
<dbReference type="PANTHER" id="PTHR12483">
    <property type="entry name" value="SOLUTE CARRIER FAMILY 31 COPPER TRANSPORTERS"/>
    <property type="match status" value="1"/>
</dbReference>
<name>A0A9P6JK06_9AGAR</name>
<evidence type="ECO:0000256" key="3">
    <source>
        <dbReference type="ARBA" id="ARBA00023136"/>
    </source>
</evidence>
<keyword evidence="3 4" id="KW-0472">Membrane</keyword>
<evidence type="ECO:0000313" key="6">
    <source>
        <dbReference type="EMBL" id="KAF9523503.1"/>
    </source>
</evidence>
<dbReference type="AlphaFoldDB" id="A0A9P6JK06"/>
<keyword evidence="2 4" id="KW-1133">Transmembrane helix</keyword>
<comment type="similarity">
    <text evidence="4">Belongs to the copper transporter (Ctr) (TC 1.A.56) family. SLC31A subfamily.</text>
</comment>
<comment type="caution">
    <text evidence="6">The sequence shown here is derived from an EMBL/GenBank/DDBJ whole genome shotgun (WGS) entry which is preliminary data.</text>
</comment>
<feature type="region of interest" description="Disordered" evidence="5">
    <location>
        <begin position="73"/>
        <end position="109"/>
    </location>
</feature>
<evidence type="ECO:0000256" key="4">
    <source>
        <dbReference type="RuleBase" id="RU367022"/>
    </source>
</evidence>
<accession>A0A9P6JK06</accession>
<sequence>MDHTIPSPHCKMNMLWNTDILDTCIVFRSWHIRTPTHFVLSLLAIVLLGVLFEYLRVLKGRLDVWLAEGLKEGGGGGGRGRDRSNSRAGTGRGSTSPNEGGSSSEELGLTPIPPTYRALRAAVYGSTVFLSFFLMLVFMTYNAYFIFATVFGATLGHYLFGSTINVDAILGGEGEGGSGGGDRGMACH</sequence>
<dbReference type="GO" id="GO:0005375">
    <property type="term" value="F:copper ion transmembrane transporter activity"/>
    <property type="evidence" value="ECO:0007669"/>
    <property type="project" value="UniProtKB-UniRule"/>
</dbReference>
<proteinExistence type="inferred from homology"/>
<feature type="transmembrane region" description="Helical" evidence="4">
    <location>
        <begin position="37"/>
        <end position="55"/>
    </location>
</feature>
<dbReference type="EMBL" id="MU157916">
    <property type="protein sequence ID" value="KAF9523503.1"/>
    <property type="molecule type" value="Genomic_DNA"/>
</dbReference>
<keyword evidence="4" id="KW-0406">Ion transport</keyword>
<dbReference type="OrthoDB" id="161814at2759"/>
<evidence type="ECO:0000256" key="1">
    <source>
        <dbReference type="ARBA" id="ARBA00022692"/>
    </source>
</evidence>
<dbReference type="GO" id="GO:0016020">
    <property type="term" value="C:membrane"/>
    <property type="evidence" value="ECO:0007669"/>
    <property type="project" value="UniProtKB-SubCell"/>
</dbReference>
<evidence type="ECO:0000256" key="5">
    <source>
        <dbReference type="SAM" id="MobiDB-lite"/>
    </source>
</evidence>
<keyword evidence="4" id="KW-0813">Transport</keyword>
<dbReference type="PANTHER" id="PTHR12483:SF115">
    <property type="entry name" value="COPPER TRANSPORT PROTEIN"/>
    <property type="match status" value="1"/>
</dbReference>
<reference evidence="6" key="1">
    <citation type="submission" date="2020-11" db="EMBL/GenBank/DDBJ databases">
        <authorList>
            <consortium name="DOE Joint Genome Institute"/>
            <person name="Ahrendt S."/>
            <person name="Riley R."/>
            <person name="Andreopoulos W."/>
            <person name="Labutti K."/>
            <person name="Pangilinan J."/>
            <person name="Ruiz-Duenas F.J."/>
            <person name="Barrasa J.M."/>
            <person name="Sanchez-Garcia M."/>
            <person name="Camarero S."/>
            <person name="Miyauchi S."/>
            <person name="Serrano A."/>
            <person name="Linde D."/>
            <person name="Babiker R."/>
            <person name="Drula E."/>
            <person name="Ayuso-Fernandez I."/>
            <person name="Pacheco R."/>
            <person name="Padilla G."/>
            <person name="Ferreira P."/>
            <person name="Barriuso J."/>
            <person name="Kellner H."/>
            <person name="Castanera R."/>
            <person name="Alfaro M."/>
            <person name="Ramirez L."/>
            <person name="Pisabarro A.G."/>
            <person name="Kuo A."/>
            <person name="Tritt A."/>
            <person name="Lipzen A."/>
            <person name="He G."/>
            <person name="Yan M."/>
            <person name="Ng V."/>
            <person name="Cullen D."/>
            <person name="Martin F."/>
            <person name="Rosso M.-N."/>
            <person name="Henrissat B."/>
            <person name="Hibbett D."/>
            <person name="Martinez A.T."/>
            <person name="Grigoriev I.V."/>
        </authorList>
    </citation>
    <scope>NUCLEOTIDE SEQUENCE</scope>
    <source>
        <strain evidence="6">CBS 506.95</strain>
    </source>
</reference>
<keyword evidence="4" id="KW-0187">Copper transport</keyword>
<dbReference type="Proteomes" id="UP000807306">
    <property type="component" value="Unassembled WGS sequence"/>
</dbReference>
<protein>
    <recommendedName>
        <fullName evidence="4">Copper transport protein</fullName>
    </recommendedName>
</protein>
<keyword evidence="1 4" id="KW-0812">Transmembrane</keyword>
<dbReference type="InterPro" id="IPR007274">
    <property type="entry name" value="Cop_transporter"/>
</dbReference>
<evidence type="ECO:0000256" key="2">
    <source>
        <dbReference type="ARBA" id="ARBA00022989"/>
    </source>
</evidence>
<organism evidence="6 7">
    <name type="scientific">Crepidotus variabilis</name>
    <dbReference type="NCBI Taxonomy" id="179855"/>
    <lineage>
        <taxon>Eukaryota</taxon>
        <taxon>Fungi</taxon>
        <taxon>Dikarya</taxon>
        <taxon>Basidiomycota</taxon>
        <taxon>Agaricomycotina</taxon>
        <taxon>Agaricomycetes</taxon>
        <taxon>Agaricomycetidae</taxon>
        <taxon>Agaricales</taxon>
        <taxon>Agaricineae</taxon>
        <taxon>Crepidotaceae</taxon>
        <taxon>Crepidotus</taxon>
    </lineage>
</organism>
<feature type="compositionally biased region" description="Polar residues" evidence="5">
    <location>
        <begin position="93"/>
        <end position="105"/>
    </location>
</feature>
<gene>
    <name evidence="6" type="ORF">CPB83DRAFT_799302</name>
</gene>
<keyword evidence="4" id="KW-0186">Copper</keyword>
<dbReference type="Pfam" id="PF04145">
    <property type="entry name" value="Ctr"/>
    <property type="match status" value="1"/>
</dbReference>
<evidence type="ECO:0000313" key="7">
    <source>
        <dbReference type="Proteomes" id="UP000807306"/>
    </source>
</evidence>